<keyword evidence="2" id="KW-1185">Reference proteome</keyword>
<proteinExistence type="predicted"/>
<evidence type="ECO:0000313" key="2">
    <source>
        <dbReference type="Proteomes" id="UP001430953"/>
    </source>
</evidence>
<evidence type="ECO:0000313" key="1">
    <source>
        <dbReference type="EMBL" id="KAL0098990.1"/>
    </source>
</evidence>
<dbReference type="AlphaFoldDB" id="A0AAW2E7N0"/>
<comment type="caution">
    <text evidence="1">The sequence shown here is derived from an EMBL/GenBank/DDBJ whole genome shotgun (WGS) entry which is preliminary data.</text>
</comment>
<accession>A0AAW2E7N0</accession>
<protein>
    <submittedName>
        <fullName evidence="1">Uncharacterized protein</fullName>
    </submittedName>
</protein>
<dbReference type="EMBL" id="JADYXP020000030">
    <property type="protein sequence ID" value="KAL0098990.1"/>
    <property type="molecule type" value="Genomic_DNA"/>
</dbReference>
<name>A0AAW2E7N0_9HYME</name>
<gene>
    <name evidence="1" type="ORF">PUN28_020930</name>
</gene>
<organism evidence="1 2">
    <name type="scientific">Cardiocondyla obscurior</name>
    <dbReference type="NCBI Taxonomy" id="286306"/>
    <lineage>
        <taxon>Eukaryota</taxon>
        <taxon>Metazoa</taxon>
        <taxon>Ecdysozoa</taxon>
        <taxon>Arthropoda</taxon>
        <taxon>Hexapoda</taxon>
        <taxon>Insecta</taxon>
        <taxon>Pterygota</taxon>
        <taxon>Neoptera</taxon>
        <taxon>Endopterygota</taxon>
        <taxon>Hymenoptera</taxon>
        <taxon>Apocrita</taxon>
        <taxon>Aculeata</taxon>
        <taxon>Formicoidea</taxon>
        <taxon>Formicidae</taxon>
        <taxon>Myrmicinae</taxon>
        <taxon>Cardiocondyla</taxon>
    </lineage>
</organism>
<sequence length="103" mass="12125">MLLNSKIFFRFSAISRLLVKIKARNRPVCIFFNCRTMLCCQIKKIFFVFCLFRLLKARISPYASIFSCAQCYVAKFQKFFCFFGHISSAGENRRLGINPYAFF</sequence>
<dbReference type="Proteomes" id="UP001430953">
    <property type="component" value="Unassembled WGS sequence"/>
</dbReference>
<reference evidence="1 2" key="1">
    <citation type="submission" date="2023-03" db="EMBL/GenBank/DDBJ databases">
        <title>High recombination rates correlate with genetic variation in Cardiocondyla obscurior ants.</title>
        <authorList>
            <person name="Errbii M."/>
        </authorList>
    </citation>
    <scope>NUCLEOTIDE SEQUENCE [LARGE SCALE GENOMIC DNA]</scope>
    <source>
        <strain evidence="1">Alpha-2009</strain>
        <tissue evidence="1">Whole body</tissue>
    </source>
</reference>